<evidence type="ECO:0000313" key="2">
    <source>
        <dbReference type="EMBL" id="KAK6166954.1"/>
    </source>
</evidence>
<dbReference type="AlphaFoldDB" id="A0AAN8IYT0"/>
<accession>A0AAN8IYT0</accession>
<keyword evidence="3" id="KW-1185">Reference proteome</keyword>
<evidence type="ECO:0000313" key="3">
    <source>
        <dbReference type="Proteomes" id="UP001347796"/>
    </source>
</evidence>
<feature type="region of interest" description="Disordered" evidence="1">
    <location>
        <begin position="139"/>
        <end position="162"/>
    </location>
</feature>
<comment type="caution">
    <text evidence="2">The sequence shown here is derived from an EMBL/GenBank/DDBJ whole genome shotgun (WGS) entry which is preliminary data.</text>
</comment>
<evidence type="ECO:0000256" key="1">
    <source>
        <dbReference type="SAM" id="MobiDB-lite"/>
    </source>
</evidence>
<feature type="compositionally biased region" description="Polar residues" evidence="1">
    <location>
        <begin position="271"/>
        <end position="305"/>
    </location>
</feature>
<dbReference type="EMBL" id="JAZGQO010000021">
    <property type="protein sequence ID" value="KAK6166954.1"/>
    <property type="molecule type" value="Genomic_DNA"/>
</dbReference>
<name>A0AAN8IYT0_PATCE</name>
<gene>
    <name evidence="2" type="ORF">SNE40_023548</name>
</gene>
<feature type="region of interest" description="Disordered" evidence="1">
    <location>
        <begin position="265"/>
        <end position="305"/>
    </location>
</feature>
<reference evidence="2 3" key="1">
    <citation type="submission" date="2024-01" db="EMBL/GenBank/DDBJ databases">
        <title>The genome of the rayed Mediterranean limpet Patella caerulea (Linnaeus, 1758).</title>
        <authorList>
            <person name="Anh-Thu Weber A."/>
            <person name="Halstead-Nussloch G."/>
        </authorList>
    </citation>
    <scope>NUCLEOTIDE SEQUENCE [LARGE SCALE GENOMIC DNA]</scope>
    <source>
        <strain evidence="2">AATW-2023a</strain>
        <tissue evidence="2">Whole specimen</tissue>
    </source>
</reference>
<dbReference type="Proteomes" id="UP001347796">
    <property type="component" value="Unassembled WGS sequence"/>
</dbReference>
<sequence>MGRVLDKGGVGKTEDSKGGCTVMDKACDIMDKGEDNYTSGDILDNKNDDVGLSKIMDKLEKNSNMTNISSIRTTTSSTDAHSTFGTYSTYNTIDGYALCKILEADSCQRERGTDISKDKSLEDPKEITTELGQKNIQISNGGKCTSSHEVHPPREQRPVLSASSSNATVIIMDEDNGGSENHKDVHLVNHSKLQGPPDVERILTEIQMINYLIENEEEDASAFVGNNKINCYSSTVESFSYEDSLGKYQKLPAIGRVPHITLSDKYAENQPRISSSDKSTNSRDAPSMVTPKSTRSNTVNVPNSSINEKKNQNRLVNKLEPERLTADEKKSYIQPKIKLSSSNIKSTLPKIKSSSQNINTALPKIQSGKIKSFSGNNHFVLPKIKPSSENISSGNTNSTLPKIKTASAKDYIKRNNKMAMKIKTPVLPNIMKSIPTIPKVYKPTPPTVKPTNKRPYTGKYRKLPPILDLNAELEKQNTFKDT</sequence>
<feature type="region of interest" description="Disordered" evidence="1">
    <location>
        <begin position="438"/>
        <end position="461"/>
    </location>
</feature>
<proteinExistence type="predicted"/>
<organism evidence="2 3">
    <name type="scientific">Patella caerulea</name>
    <name type="common">Rayed Mediterranean limpet</name>
    <dbReference type="NCBI Taxonomy" id="87958"/>
    <lineage>
        <taxon>Eukaryota</taxon>
        <taxon>Metazoa</taxon>
        <taxon>Spiralia</taxon>
        <taxon>Lophotrochozoa</taxon>
        <taxon>Mollusca</taxon>
        <taxon>Gastropoda</taxon>
        <taxon>Patellogastropoda</taxon>
        <taxon>Patelloidea</taxon>
        <taxon>Patellidae</taxon>
        <taxon>Patella</taxon>
    </lineage>
</organism>
<protein>
    <submittedName>
        <fullName evidence="2">Uncharacterized protein</fullName>
    </submittedName>
</protein>
<feature type="compositionally biased region" description="Basic and acidic residues" evidence="1">
    <location>
        <begin position="146"/>
        <end position="157"/>
    </location>
</feature>